<feature type="compositionally biased region" description="Low complexity" evidence="7">
    <location>
        <begin position="128"/>
        <end position="146"/>
    </location>
</feature>
<geneLocation type="plasmid" evidence="9 10">
    <name>punnamed2</name>
</geneLocation>
<dbReference type="Proteomes" id="UP000595894">
    <property type="component" value="Plasmid punnamed2"/>
</dbReference>
<dbReference type="EMBL" id="CP061037">
    <property type="protein sequence ID" value="QQV79471.1"/>
    <property type="molecule type" value="Genomic_DNA"/>
</dbReference>
<feature type="compositionally biased region" description="Basic and acidic residues" evidence="7">
    <location>
        <begin position="1"/>
        <end position="10"/>
    </location>
</feature>
<dbReference type="Pfam" id="PF03743">
    <property type="entry name" value="TrbI"/>
    <property type="match status" value="1"/>
</dbReference>
<comment type="similarity">
    <text evidence="2">Belongs to the TrbI/VirB10 family.</text>
</comment>
<dbReference type="NCBIfam" id="NF038091">
    <property type="entry name" value="T4SS_VirB10"/>
    <property type="match status" value="1"/>
</dbReference>
<proteinExistence type="inferred from homology"/>
<evidence type="ECO:0000256" key="8">
    <source>
        <dbReference type="SAM" id="Phobius"/>
    </source>
</evidence>
<evidence type="ECO:0000256" key="6">
    <source>
        <dbReference type="ARBA" id="ARBA00023136"/>
    </source>
</evidence>
<dbReference type="CDD" id="cd16429">
    <property type="entry name" value="VirB10"/>
    <property type="match status" value="1"/>
</dbReference>
<evidence type="ECO:0000313" key="10">
    <source>
        <dbReference type="Proteomes" id="UP000595894"/>
    </source>
</evidence>
<dbReference type="AlphaFoldDB" id="A0A974NYZ9"/>
<evidence type="ECO:0000256" key="3">
    <source>
        <dbReference type="ARBA" id="ARBA00022475"/>
    </source>
</evidence>
<evidence type="ECO:0000256" key="5">
    <source>
        <dbReference type="ARBA" id="ARBA00022989"/>
    </source>
</evidence>
<evidence type="ECO:0000256" key="2">
    <source>
        <dbReference type="ARBA" id="ARBA00010265"/>
    </source>
</evidence>
<keyword evidence="5 8" id="KW-1133">Transmembrane helix</keyword>
<accession>A0A974NYZ9</accession>
<reference evidence="10" key="1">
    <citation type="submission" date="2020-09" db="EMBL/GenBank/DDBJ databases">
        <title>Sphingomonas sp., a new species isolated from pork steak.</title>
        <authorList>
            <person name="Heidler von Heilborn D."/>
        </authorList>
    </citation>
    <scope>NUCLEOTIDE SEQUENCE [LARGE SCALE GENOMIC DNA]</scope>
    <source>
        <plasmid evidence="10">punnamed2</plasmid>
    </source>
</reference>
<feature type="region of interest" description="Disordered" evidence="7">
    <location>
        <begin position="178"/>
        <end position="227"/>
    </location>
</feature>
<dbReference type="Gene3D" id="2.40.128.260">
    <property type="entry name" value="Type IV secretion system, VirB10/TraB/TrbI"/>
    <property type="match status" value="2"/>
</dbReference>
<evidence type="ECO:0000256" key="7">
    <source>
        <dbReference type="SAM" id="MobiDB-lite"/>
    </source>
</evidence>
<keyword evidence="3" id="KW-1003">Cell membrane</keyword>
<protein>
    <submittedName>
        <fullName evidence="9">Type IV secretion system protein VirB10</fullName>
    </submittedName>
</protein>
<feature type="transmembrane region" description="Helical" evidence="8">
    <location>
        <begin position="35"/>
        <end position="58"/>
    </location>
</feature>
<sequence>MVESVLDRGGEIGADALPSSQQNSVVARSGGWGNIALVGAGIGLISAMGGIAIGYGAFHRAASTTAAAEPAKASDRAVNDVMGSPDVQRAQLANQLGQAGAPQTDIFGRPIAGAPTQPAVDTNGNVVSGPASTSTGTSSGQQTPAQRRVEQARLMADASRRSPIMAFGAGPTSVAATAAGGGDGMGQAPGQGTGQIDADGRPSGRSMVATSSGQSVGASGFGAPGEETGVQGKGTTDFNDQLAHTAIQTVRATMVADRNLLLSAGTVIPCTLQTAINSTQAGFVSCVINHDVYSENGRVVLLDKGTKVLGQYSGGIAQGQARLFVLWTRALTPRGVAIDLGSPAADSLGRAGLPGGVDTQFWARFGVGLVISVLEDASNIASRAVAGQGTYTTQVPGTTAQTVLQNTMTIKPILKKNQGDTAAIFVAKDFDFRSVYAVRLRR</sequence>
<dbReference type="KEGG" id="sari:H5J25_19980"/>
<dbReference type="InterPro" id="IPR047695">
    <property type="entry name" value="T4SS_VirB10/PtlG"/>
</dbReference>
<organism evidence="9 10">
    <name type="scientific">Sphingomonas aliaeris</name>
    <dbReference type="NCBI Taxonomy" id="2759526"/>
    <lineage>
        <taxon>Bacteria</taxon>
        <taxon>Pseudomonadati</taxon>
        <taxon>Pseudomonadota</taxon>
        <taxon>Alphaproteobacteria</taxon>
        <taxon>Sphingomonadales</taxon>
        <taxon>Sphingomonadaceae</taxon>
        <taxon>Sphingomonas</taxon>
    </lineage>
</organism>
<evidence type="ECO:0000313" key="9">
    <source>
        <dbReference type="EMBL" id="QQV79471.1"/>
    </source>
</evidence>
<feature type="region of interest" description="Disordered" evidence="7">
    <location>
        <begin position="118"/>
        <end position="149"/>
    </location>
</feature>
<comment type="subcellular location">
    <subcellularLocation>
        <location evidence="1">Cell membrane</location>
        <topology evidence="1">Single-pass membrane protein</topology>
    </subcellularLocation>
</comment>
<keyword evidence="9" id="KW-0614">Plasmid</keyword>
<dbReference type="InterPro" id="IPR005498">
    <property type="entry name" value="T4SS_VirB10/TraB/TrbI"/>
</dbReference>
<gene>
    <name evidence="9" type="primary">virB10</name>
    <name evidence="9" type="ORF">H5J25_19980</name>
</gene>
<dbReference type="GO" id="GO:0005886">
    <property type="term" value="C:plasma membrane"/>
    <property type="evidence" value="ECO:0007669"/>
    <property type="project" value="UniProtKB-SubCell"/>
</dbReference>
<dbReference type="InterPro" id="IPR042217">
    <property type="entry name" value="T4SS_VirB10/TrbI"/>
</dbReference>
<keyword evidence="6 8" id="KW-0472">Membrane</keyword>
<feature type="region of interest" description="Disordered" evidence="7">
    <location>
        <begin position="1"/>
        <end position="20"/>
    </location>
</feature>
<dbReference type="RefSeq" id="WP_202096737.1">
    <property type="nucleotide sequence ID" value="NZ_CP061037.1"/>
</dbReference>
<evidence type="ECO:0000256" key="4">
    <source>
        <dbReference type="ARBA" id="ARBA00022692"/>
    </source>
</evidence>
<name>A0A974NYZ9_9SPHN</name>
<keyword evidence="4 8" id="KW-0812">Transmembrane</keyword>
<feature type="compositionally biased region" description="Gly residues" evidence="7">
    <location>
        <begin position="179"/>
        <end position="193"/>
    </location>
</feature>
<keyword evidence="10" id="KW-1185">Reference proteome</keyword>
<evidence type="ECO:0000256" key="1">
    <source>
        <dbReference type="ARBA" id="ARBA00004162"/>
    </source>
</evidence>
<feature type="compositionally biased region" description="Polar residues" evidence="7">
    <location>
        <begin position="208"/>
        <end position="217"/>
    </location>
</feature>